<organism evidence="4 5">
    <name type="scientific">Candidatus Accumulibacter adjunctus</name>
    <dbReference type="NCBI Taxonomy" id="1454001"/>
    <lineage>
        <taxon>Bacteria</taxon>
        <taxon>Pseudomonadati</taxon>
        <taxon>Pseudomonadota</taxon>
        <taxon>Betaproteobacteria</taxon>
        <taxon>Candidatus Accumulibacter</taxon>
    </lineage>
</organism>
<dbReference type="AlphaFoldDB" id="A0A011MZJ9"/>
<dbReference type="CDD" id="cd05286">
    <property type="entry name" value="QOR2"/>
    <property type="match status" value="1"/>
</dbReference>
<dbReference type="FunFam" id="3.40.50.720:FF:000053">
    <property type="entry name" value="Quinone oxidoreductase 1"/>
    <property type="match status" value="1"/>
</dbReference>
<evidence type="ECO:0000313" key="4">
    <source>
        <dbReference type="EMBL" id="EXI67996.1"/>
    </source>
</evidence>
<dbReference type="GO" id="GO:0008270">
    <property type="term" value="F:zinc ion binding"/>
    <property type="evidence" value="ECO:0007669"/>
    <property type="project" value="InterPro"/>
</dbReference>
<evidence type="ECO:0000256" key="2">
    <source>
        <dbReference type="ARBA" id="ARBA00023002"/>
    </source>
</evidence>
<feature type="domain" description="Enoyl reductase (ER)" evidence="3">
    <location>
        <begin position="11"/>
        <end position="322"/>
    </location>
</feature>
<dbReference type="PANTHER" id="PTHR48106:SF13">
    <property type="entry name" value="QUINONE OXIDOREDUCTASE-RELATED"/>
    <property type="match status" value="1"/>
</dbReference>
<proteinExistence type="predicted"/>
<keyword evidence="2 4" id="KW-0560">Oxidoreductase</keyword>
<reference evidence="4" key="1">
    <citation type="submission" date="2014-02" db="EMBL/GenBank/DDBJ databases">
        <title>Expanding our view of genomic diversity in Candidatus Accumulibacter clades.</title>
        <authorList>
            <person name="Skennerton C.T."/>
            <person name="Barr J.J."/>
            <person name="Slater F.R."/>
            <person name="Bond P.L."/>
            <person name="Tyson G.W."/>
        </authorList>
    </citation>
    <scope>NUCLEOTIDE SEQUENCE [LARGE SCALE GENOMIC DNA]</scope>
</reference>
<dbReference type="Gene3D" id="3.90.180.10">
    <property type="entry name" value="Medium-chain alcohol dehydrogenases, catalytic domain"/>
    <property type="match status" value="1"/>
</dbReference>
<dbReference type="EC" id="1.6.5.5" evidence="4"/>
<dbReference type="GO" id="GO:0003960">
    <property type="term" value="F:quinone reductase (NADPH) activity"/>
    <property type="evidence" value="ECO:0007669"/>
    <property type="project" value="UniProtKB-EC"/>
</dbReference>
<dbReference type="SUPFAM" id="SSF50129">
    <property type="entry name" value="GroES-like"/>
    <property type="match status" value="1"/>
</dbReference>
<dbReference type="Gene3D" id="3.40.50.720">
    <property type="entry name" value="NAD(P)-binding Rossmann-like Domain"/>
    <property type="match status" value="1"/>
</dbReference>
<dbReference type="EMBL" id="JFAX01000007">
    <property type="protein sequence ID" value="EXI67996.1"/>
    <property type="molecule type" value="Genomic_DNA"/>
</dbReference>
<dbReference type="STRING" id="1454001.AW08_01601"/>
<dbReference type="GO" id="GO:0035925">
    <property type="term" value="F:mRNA 3'-UTR AU-rich region binding"/>
    <property type="evidence" value="ECO:0007669"/>
    <property type="project" value="TreeGrafter"/>
</dbReference>
<protein>
    <submittedName>
        <fullName evidence="4">Quinone oxidoreductase 1</fullName>
        <ecNumber evidence="4">1.6.5.5</ecNumber>
    </submittedName>
</protein>
<dbReference type="PANTHER" id="PTHR48106">
    <property type="entry name" value="QUINONE OXIDOREDUCTASE PIG3-RELATED"/>
    <property type="match status" value="1"/>
</dbReference>
<dbReference type="InterPro" id="IPR013149">
    <property type="entry name" value="ADH-like_C"/>
</dbReference>
<dbReference type="Pfam" id="PF00107">
    <property type="entry name" value="ADH_zinc_N"/>
    <property type="match status" value="1"/>
</dbReference>
<evidence type="ECO:0000313" key="5">
    <source>
        <dbReference type="Proteomes" id="UP000020218"/>
    </source>
</evidence>
<dbReference type="Proteomes" id="UP000020218">
    <property type="component" value="Unassembled WGS sequence"/>
</dbReference>
<dbReference type="InterPro" id="IPR002364">
    <property type="entry name" value="Quin_OxRdtase/zeta-crystal_CS"/>
</dbReference>
<name>A0A011MZJ9_9PROT</name>
<comment type="caution">
    <text evidence="4">The sequence shown here is derived from an EMBL/GenBank/DDBJ whole genome shotgun (WGS) entry which is preliminary data.</text>
</comment>
<dbReference type="SUPFAM" id="SSF51735">
    <property type="entry name" value="NAD(P)-binding Rossmann-fold domains"/>
    <property type="match status" value="1"/>
</dbReference>
<dbReference type="PROSITE" id="PS01162">
    <property type="entry name" value="QOR_ZETA_CRYSTAL"/>
    <property type="match status" value="1"/>
</dbReference>
<dbReference type="InterPro" id="IPR020843">
    <property type="entry name" value="ER"/>
</dbReference>
<evidence type="ECO:0000259" key="3">
    <source>
        <dbReference type="SMART" id="SM00829"/>
    </source>
</evidence>
<keyword evidence="5" id="KW-1185">Reference proteome</keyword>
<accession>A0A011MZJ9</accession>
<dbReference type="GO" id="GO:0070402">
    <property type="term" value="F:NADPH binding"/>
    <property type="evidence" value="ECO:0007669"/>
    <property type="project" value="TreeGrafter"/>
</dbReference>
<dbReference type="InterPro" id="IPR013154">
    <property type="entry name" value="ADH-like_N"/>
</dbReference>
<keyword evidence="1" id="KW-0521">NADP</keyword>
<dbReference type="SMART" id="SM00829">
    <property type="entry name" value="PKS_ER"/>
    <property type="match status" value="1"/>
</dbReference>
<gene>
    <name evidence="4" type="primary">qorA_1</name>
    <name evidence="4" type="ORF">AW08_01601</name>
</gene>
<evidence type="ECO:0000256" key="1">
    <source>
        <dbReference type="ARBA" id="ARBA00022857"/>
    </source>
</evidence>
<dbReference type="InterPro" id="IPR047618">
    <property type="entry name" value="QOR-like"/>
</dbReference>
<dbReference type="GO" id="GO:0005829">
    <property type="term" value="C:cytosol"/>
    <property type="evidence" value="ECO:0007669"/>
    <property type="project" value="TreeGrafter"/>
</dbReference>
<dbReference type="InterPro" id="IPR011032">
    <property type="entry name" value="GroES-like_sf"/>
</dbReference>
<dbReference type="NCBIfam" id="NF008024">
    <property type="entry name" value="PRK10754.1"/>
    <property type="match status" value="1"/>
</dbReference>
<dbReference type="PATRIC" id="fig|1454001.3.peg.1521"/>
<sequence>MPFAIRIHRTGGPEVMSWEEVAVGDPQPAEVRIRQRAVGLNYIDIYHRSGLYPLQLPNGLGLEAAGVVEAVGSEVSDFSPGDRVAYAGGPVGAYSQVRCLPADRLLKLPETIDFMPAAAMMLQGLTSAYLLRRTYRVQAGDAVLIHAAAGGVGLLACQWAKSLGATVIGTVSNEAKAALAAAHGCDHVIDYTREDFPRRVREITAGEGVAVVYDGVGKDTFAGSLDCLRTCGMMVSFGNASGPVPAFDPLLLSQKGSLFLTRPTLMHYTARREDLLALGADLFAVVAAGKLRVEINQTYPLADVVSAHRDLEARRHTGSTVLLP</sequence>
<dbReference type="InterPro" id="IPR036291">
    <property type="entry name" value="NAD(P)-bd_dom_sf"/>
</dbReference>
<dbReference type="Pfam" id="PF08240">
    <property type="entry name" value="ADH_N"/>
    <property type="match status" value="1"/>
</dbReference>